<dbReference type="Proteomes" id="UP000499080">
    <property type="component" value="Unassembled WGS sequence"/>
</dbReference>
<dbReference type="EMBL" id="BGPR01042633">
    <property type="protein sequence ID" value="GBO19108.1"/>
    <property type="molecule type" value="Genomic_DNA"/>
</dbReference>
<evidence type="ECO:0000313" key="2">
    <source>
        <dbReference type="Proteomes" id="UP000499080"/>
    </source>
</evidence>
<dbReference type="AlphaFoldDB" id="A0A4Y2V3B1"/>
<gene>
    <name evidence="1" type="ORF">AVEN_236869_1</name>
</gene>
<organism evidence="1 2">
    <name type="scientific">Araneus ventricosus</name>
    <name type="common">Orbweaver spider</name>
    <name type="synonym">Epeira ventricosa</name>
    <dbReference type="NCBI Taxonomy" id="182803"/>
    <lineage>
        <taxon>Eukaryota</taxon>
        <taxon>Metazoa</taxon>
        <taxon>Ecdysozoa</taxon>
        <taxon>Arthropoda</taxon>
        <taxon>Chelicerata</taxon>
        <taxon>Arachnida</taxon>
        <taxon>Araneae</taxon>
        <taxon>Araneomorphae</taxon>
        <taxon>Entelegynae</taxon>
        <taxon>Araneoidea</taxon>
        <taxon>Araneidae</taxon>
        <taxon>Araneus</taxon>
    </lineage>
</organism>
<evidence type="ECO:0000313" key="1">
    <source>
        <dbReference type="EMBL" id="GBO19108.1"/>
    </source>
</evidence>
<comment type="caution">
    <text evidence="1">The sequence shown here is derived from an EMBL/GenBank/DDBJ whole genome shotgun (WGS) entry which is preliminary data.</text>
</comment>
<protein>
    <submittedName>
        <fullName evidence="1">Uncharacterized protein</fullName>
    </submittedName>
</protein>
<proteinExistence type="predicted"/>
<accession>A0A4Y2V3B1</accession>
<feature type="non-terminal residue" evidence="1">
    <location>
        <position position="1"/>
    </location>
</feature>
<name>A0A4Y2V3B1_ARAVE</name>
<keyword evidence="2" id="KW-1185">Reference proteome</keyword>
<sequence>AALIDSKSSTYKWLSAFSGKNVDAHGERENGFTRKKKVAS</sequence>
<reference evidence="1 2" key="1">
    <citation type="journal article" date="2019" name="Sci. Rep.">
        <title>Orb-weaving spider Araneus ventricosus genome elucidates the spidroin gene catalogue.</title>
        <authorList>
            <person name="Kono N."/>
            <person name="Nakamura H."/>
            <person name="Ohtoshi R."/>
            <person name="Moran D.A.P."/>
            <person name="Shinohara A."/>
            <person name="Yoshida Y."/>
            <person name="Fujiwara M."/>
            <person name="Mori M."/>
            <person name="Tomita M."/>
            <person name="Arakawa K."/>
        </authorList>
    </citation>
    <scope>NUCLEOTIDE SEQUENCE [LARGE SCALE GENOMIC DNA]</scope>
</reference>